<keyword evidence="1" id="KW-1133">Transmembrane helix</keyword>
<accession>A0A285PYY9</accession>
<sequence>MFELFLLIILLTALCKVTMEIPLLITFLLFPGWWFEIAGFYFLALITRMAYA</sequence>
<dbReference type="EMBL" id="LT907979">
    <property type="protein sequence ID" value="SOB74457.1"/>
    <property type="molecule type" value="Genomic_DNA"/>
</dbReference>
<evidence type="ECO:0000256" key="1">
    <source>
        <dbReference type="SAM" id="Phobius"/>
    </source>
</evidence>
<name>A0A285PYY9_9VIRU</name>
<keyword evidence="3" id="KW-1185">Reference proteome</keyword>
<dbReference type="Proteomes" id="UP000274850">
    <property type="component" value="Segment"/>
</dbReference>
<keyword evidence="1" id="KW-0812">Transmembrane</keyword>
<keyword evidence="1" id="KW-0472">Membrane</keyword>
<gene>
    <name evidence="2" type="ORF">BQ9231_00574</name>
</gene>
<proteinExistence type="predicted"/>
<reference evidence="2" key="1">
    <citation type="submission" date="2017-08" db="EMBL/GenBank/DDBJ databases">
        <authorList>
            <person name="de Groot N.N."/>
        </authorList>
    </citation>
    <scope>NUCLEOTIDE SEQUENCE</scope>
</reference>
<protein>
    <recommendedName>
        <fullName evidence="4">Transmembrane protein</fullName>
    </recommendedName>
</protein>
<evidence type="ECO:0008006" key="4">
    <source>
        <dbReference type="Google" id="ProtNLM"/>
    </source>
</evidence>
<evidence type="ECO:0000313" key="3">
    <source>
        <dbReference type="Proteomes" id="UP000274850"/>
    </source>
</evidence>
<evidence type="ECO:0000313" key="2">
    <source>
        <dbReference type="EMBL" id="SOB74457.1"/>
    </source>
</evidence>
<organism evidence="2">
    <name type="scientific">Cedratvirus lausannensis</name>
    <dbReference type="NCBI Taxonomy" id="2023205"/>
    <lineage>
        <taxon>Viruses</taxon>
        <taxon>Pithoviruses</taxon>
        <taxon>Orthocedratvirinae</taxon>
        <taxon>Alphacedratvirus</taxon>
        <taxon>Alphacedratvirus francolausannense</taxon>
    </lineage>
</organism>
<feature type="transmembrane region" description="Helical" evidence="1">
    <location>
        <begin position="25"/>
        <end position="46"/>
    </location>
</feature>